<accession>A0ABX8DAY4</accession>
<dbReference type="InterPro" id="IPR039420">
    <property type="entry name" value="WalR-like"/>
</dbReference>
<gene>
    <name evidence="6" type="ORF">KHX94_10940</name>
</gene>
<dbReference type="SUPFAM" id="SSF52172">
    <property type="entry name" value="CheY-like"/>
    <property type="match status" value="1"/>
</dbReference>
<evidence type="ECO:0000313" key="6">
    <source>
        <dbReference type="EMBL" id="QVK22000.1"/>
    </source>
</evidence>
<dbReference type="PANTHER" id="PTHR48111">
    <property type="entry name" value="REGULATOR OF RPOS"/>
    <property type="match status" value="1"/>
</dbReference>
<dbReference type="SUPFAM" id="SSF46894">
    <property type="entry name" value="C-terminal effector domain of the bipartite response regulators"/>
    <property type="match status" value="1"/>
</dbReference>
<dbReference type="PROSITE" id="PS51755">
    <property type="entry name" value="OMPR_PHOB"/>
    <property type="match status" value="1"/>
</dbReference>
<dbReference type="Pfam" id="PF00072">
    <property type="entry name" value="Response_reg"/>
    <property type="match status" value="1"/>
</dbReference>
<dbReference type="InterPro" id="IPR001789">
    <property type="entry name" value="Sig_transdc_resp-reg_receiver"/>
</dbReference>
<feature type="modified residue" description="4-aspartylphosphate" evidence="2">
    <location>
        <position position="19"/>
    </location>
</feature>
<evidence type="ECO:0000256" key="1">
    <source>
        <dbReference type="ARBA" id="ARBA00023125"/>
    </source>
</evidence>
<evidence type="ECO:0000256" key="3">
    <source>
        <dbReference type="PROSITE-ProRule" id="PRU01091"/>
    </source>
</evidence>
<proteinExistence type="predicted"/>
<feature type="domain" description="OmpR/PhoB-type" evidence="5">
    <location>
        <begin position="92"/>
        <end position="190"/>
    </location>
</feature>
<keyword evidence="1 3" id="KW-0238">DNA-binding</keyword>
<reference evidence="6 7" key="1">
    <citation type="journal article" date="2012" name="Int. J. Syst. Evol. Microbiol.">
        <title>Shewanella dokdonensis sp. nov., isolated from seawater.</title>
        <authorList>
            <person name="Sung H.R."/>
            <person name="Yoon J.H."/>
            <person name="Ghim S.Y."/>
        </authorList>
    </citation>
    <scope>NUCLEOTIDE SEQUENCE [LARGE SCALE GENOMIC DNA]</scope>
    <source>
        <strain evidence="6 7">DSM 23626</strain>
    </source>
</reference>
<organism evidence="6 7">
    <name type="scientific">Shewanella dokdonensis</name>
    <dbReference type="NCBI Taxonomy" id="712036"/>
    <lineage>
        <taxon>Bacteria</taxon>
        <taxon>Pseudomonadati</taxon>
        <taxon>Pseudomonadota</taxon>
        <taxon>Gammaproteobacteria</taxon>
        <taxon>Alteromonadales</taxon>
        <taxon>Shewanellaceae</taxon>
        <taxon>Shewanella</taxon>
    </lineage>
</organism>
<evidence type="ECO:0000259" key="5">
    <source>
        <dbReference type="PROSITE" id="PS51755"/>
    </source>
</evidence>
<dbReference type="InterPro" id="IPR016032">
    <property type="entry name" value="Sig_transdc_resp-reg_C-effctor"/>
</dbReference>
<keyword evidence="7" id="KW-1185">Reference proteome</keyword>
<dbReference type="Pfam" id="PF00486">
    <property type="entry name" value="Trans_reg_C"/>
    <property type="match status" value="1"/>
</dbReference>
<dbReference type="PROSITE" id="PS50110">
    <property type="entry name" value="RESPONSE_REGULATORY"/>
    <property type="match status" value="1"/>
</dbReference>
<evidence type="ECO:0000259" key="4">
    <source>
        <dbReference type="PROSITE" id="PS50110"/>
    </source>
</evidence>
<feature type="domain" description="Response regulatory" evidence="4">
    <location>
        <begin position="1"/>
        <end position="84"/>
    </location>
</feature>
<feature type="DNA-binding region" description="OmpR/PhoB-type" evidence="3">
    <location>
        <begin position="92"/>
        <end position="190"/>
    </location>
</feature>
<dbReference type="Gene3D" id="3.40.50.2300">
    <property type="match status" value="1"/>
</dbReference>
<dbReference type="Gene3D" id="1.10.10.10">
    <property type="entry name" value="Winged helix-like DNA-binding domain superfamily/Winged helix DNA-binding domain"/>
    <property type="match status" value="1"/>
</dbReference>
<protein>
    <submittedName>
        <fullName evidence="6">Response regulator transcription factor</fullName>
    </submittedName>
</protein>
<keyword evidence="2" id="KW-0597">Phosphoprotein</keyword>
<sequence length="191" mass="21859">MRFAREALRSFPYEVVILDRMLPDGDGVELIRFCQQQGLLNRFLVLSAMDQLNDKLTGLNLGADDYVTKPFEPQELLARIRAAMRHPLQAVEHIITVGQLRYDSQSHNVFLRDQLFLLSRRELAIMGLLMKRANRVIAREAIEQAVYSFDDEITSNTLESHMSRLRKKLTQADTGVTIQTVRGVGYLLKAL</sequence>
<dbReference type="SMART" id="SM00448">
    <property type="entry name" value="REC"/>
    <property type="match status" value="1"/>
</dbReference>
<dbReference type="SMART" id="SM00862">
    <property type="entry name" value="Trans_reg_C"/>
    <property type="match status" value="1"/>
</dbReference>
<dbReference type="EMBL" id="CP074572">
    <property type="protein sequence ID" value="QVK22000.1"/>
    <property type="molecule type" value="Genomic_DNA"/>
</dbReference>
<dbReference type="Proteomes" id="UP000676428">
    <property type="component" value="Chromosome"/>
</dbReference>
<evidence type="ECO:0000313" key="7">
    <source>
        <dbReference type="Proteomes" id="UP000676428"/>
    </source>
</evidence>
<dbReference type="InterPro" id="IPR001867">
    <property type="entry name" value="OmpR/PhoB-type_DNA-bd"/>
</dbReference>
<evidence type="ECO:0000256" key="2">
    <source>
        <dbReference type="PROSITE-ProRule" id="PRU00169"/>
    </source>
</evidence>
<name>A0ABX8DAY4_9GAMM</name>
<dbReference type="InterPro" id="IPR011006">
    <property type="entry name" value="CheY-like_superfamily"/>
</dbReference>
<dbReference type="CDD" id="cd00383">
    <property type="entry name" value="trans_reg_C"/>
    <property type="match status" value="1"/>
</dbReference>
<dbReference type="PANTHER" id="PTHR48111:SF36">
    <property type="entry name" value="TRANSCRIPTIONAL REGULATORY PROTEIN CUTR"/>
    <property type="match status" value="1"/>
</dbReference>
<dbReference type="InterPro" id="IPR036388">
    <property type="entry name" value="WH-like_DNA-bd_sf"/>
</dbReference>